<dbReference type="Proteomes" id="UP000789366">
    <property type="component" value="Unassembled WGS sequence"/>
</dbReference>
<keyword evidence="2" id="KW-1185">Reference proteome</keyword>
<evidence type="ECO:0000313" key="1">
    <source>
        <dbReference type="EMBL" id="CAG8653055.1"/>
    </source>
</evidence>
<sequence>MSQVGLEISDILSNNGICTKIFDISPISGGCVSNAFKFSTDNGDFFVKTSKTQNSKMMFEGEAESLRAIVAAVPGFTSQPLYVGSLLSGGAFLLSTLHMTESPNGLFGFPVVTMCGTTEQDNTWEKDWEIFYKKRRLGPIINKCLQNNPWDTELRKLGDIVIDKVVHHLLKDVEVKPVLIHGDLWSGNWGINSVTNEPVIFDPASFYGHNEMELSIMTMFGSPSRDFFNEYHTHHPRQEPGFKQRQ</sequence>
<accession>A0ACA9NKD2</accession>
<name>A0ACA9NKD2_9GLOM</name>
<protein>
    <submittedName>
        <fullName evidence="1">4747_t:CDS:1</fullName>
    </submittedName>
</protein>
<organism evidence="1 2">
    <name type="scientific">Cetraspora pellucida</name>
    <dbReference type="NCBI Taxonomy" id="1433469"/>
    <lineage>
        <taxon>Eukaryota</taxon>
        <taxon>Fungi</taxon>
        <taxon>Fungi incertae sedis</taxon>
        <taxon>Mucoromycota</taxon>
        <taxon>Glomeromycotina</taxon>
        <taxon>Glomeromycetes</taxon>
        <taxon>Diversisporales</taxon>
        <taxon>Gigasporaceae</taxon>
        <taxon>Cetraspora</taxon>
    </lineage>
</organism>
<evidence type="ECO:0000313" key="2">
    <source>
        <dbReference type="Proteomes" id="UP000789366"/>
    </source>
</evidence>
<proteinExistence type="predicted"/>
<gene>
    <name evidence="1" type="ORF">SPELUC_LOCUS8989</name>
</gene>
<comment type="caution">
    <text evidence="1">The sequence shown here is derived from an EMBL/GenBank/DDBJ whole genome shotgun (WGS) entry which is preliminary data.</text>
</comment>
<reference evidence="1" key="1">
    <citation type="submission" date="2021-06" db="EMBL/GenBank/DDBJ databases">
        <authorList>
            <person name="Kallberg Y."/>
            <person name="Tangrot J."/>
            <person name="Rosling A."/>
        </authorList>
    </citation>
    <scope>NUCLEOTIDE SEQUENCE</scope>
    <source>
        <strain evidence="1">28 12/20/2015</strain>
    </source>
</reference>
<feature type="non-terminal residue" evidence="1">
    <location>
        <position position="246"/>
    </location>
</feature>
<dbReference type="EMBL" id="CAJVPW010014340">
    <property type="protein sequence ID" value="CAG8653055.1"/>
    <property type="molecule type" value="Genomic_DNA"/>
</dbReference>